<evidence type="ECO:0000313" key="6">
    <source>
        <dbReference type="Proteomes" id="UP000824236"/>
    </source>
</evidence>
<feature type="signal peptide" evidence="4">
    <location>
        <begin position="1"/>
        <end position="20"/>
    </location>
</feature>
<name>A0A9E2KGM0_9BACE</name>
<keyword evidence="2" id="KW-0472">Membrane</keyword>
<protein>
    <submittedName>
        <fullName evidence="5">TonB-dependent receptor</fullName>
    </submittedName>
</protein>
<reference evidence="5" key="1">
    <citation type="journal article" date="2021" name="PeerJ">
        <title>Extensive microbial diversity within the chicken gut microbiome revealed by metagenomics and culture.</title>
        <authorList>
            <person name="Gilroy R."/>
            <person name="Ravi A."/>
            <person name="Getino M."/>
            <person name="Pursley I."/>
            <person name="Horton D.L."/>
            <person name="Alikhan N.F."/>
            <person name="Baker D."/>
            <person name="Gharbi K."/>
            <person name="Hall N."/>
            <person name="Watson M."/>
            <person name="Adriaenssens E.M."/>
            <person name="Foster-Nyarko E."/>
            <person name="Jarju S."/>
            <person name="Secka A."/>
            <person name="Antonio M."/>
            <person name="Oren A."/>
            <person name="Chaudhuri R.R."/>
            <person name="La Ragione R."/>
            <person name="Hildebrand F."/>
            <person name="Pallen M.J."/>
        </authorList>
    </citation>
    <scope>NUCLEOTIDE SEQUENCE</scope>
    <source>
        <strain evidence="5">B3-3758</strain>
    </source>
</reference>
<gene>
    <name evidence="5" type="ORF">H9791_07510</name>
</gene>
<dbReference type="AlphaFoldDB" id="A0A9E2KGM0"/>
<feature type="chain" id="PRO_5039468876" evidence="4">
    <location>
        <begin position="21"/>
        <end position="557"/>
    </location>
</feature>
<keyword evidence="4" id="KW-0732">Signal</keyword>
<sequence>MKFPIRYIPLAALLFPAGLAAQTQQPDTALTRTVVVEQEYAPLIQDAAKVNVLPRVEEPVVTPKNVEYDTAPLAATQIPADTLPSYAARETPDKATPGYVRLGYGNLGNLDVYADYLFRLSRRDRLGVTVGVQGMDGEQEVDGVFPFYQPTETDWDAYDYRTRAALDYTHRFSRVDLNLAGRFGLRNFNRLSDLAPGKQKFTSGDVHLGLASTDEGLPVQFRAETNLLLYQRQRGLDYEDAREVAVRTEAEAWGSLGGGQTVGAALRMDNVVYRHNLYEDYTALSLTPYYAYEGNGWTFRAGVNVDPVFGFGREFRVSPDMQVQYAFPARVVLYAQTKGGRLLNDFRRLEAINPYADPAGQLESTYELVNAAAGVRVGTLSGFGLHVYGGYQSLEDDTYFRSPSYYSVSSYYPTPYALEILTQDTRNFYAGAELTYSYRDIVTLTGRGTYRNWSADEGGSEQDVLAFKPTFEGDFRLEARPISPLRVYVGYRHIEREGSVGMIVDPVSNLYAGGAYDLYRGLGVYVRLDNLLDKDYRYDWYYPTQGFNVLVGVTYRF</sequence>
<keyword evidence="5" id="KW-0675">Receptor</keyword>
<dbReference type="GO" id="GO:0009279">
    <property type="term" value="C:cell outer membrane"/>
    <property type="evidence" value="ECO:0007669"/>
    <property type="project" value="UniProtKB-SubCell"/>
</dbReference>
<comment type="caution">
    <text evidence="5">The sequence shown here is derived from an EMBL/GenBank/DDBJ whole genome shotgun (WGS) entry which is preliminary data.</text>
</comment>
<evidence type="ECO:0000256" key="1">
    <source>
        <dbReference type="ARBA" id="ARBA00004442"/>
    </source>
</evidence>
<proteinExistence type="predicted"/>
<comment type="subcellular location">
    <subcellularLocation>
        <location evidence="1">Cell outer membrane</location>
    </subcellularLocation>
</comment>
<dbReference type="InterPro" id="IPR036942">
    <property type="entry name" value="Beta-barrel_TonB_sf"/>
</dbReference>
<dbReference type="SUPFAM" id="SSF56935">
    <property type="entry name" value="Porins"/>
    <property type="match status" value="1"/>
</dbReference>
<evidence type="ECO:0000256" key="2">
    <source>
        <dbReference type="ARBA" id="ARBA00023136"/>
    </source>
</evidence>
<organism evidence="5 6">
    <name type="scientific">Candidatus Bacteroides intestinipullorum</name>
    <dbReference type="NCBI Taxonomy" id="2838471"/>
    <lineage>
        <taxon>Bacteria</taxon>
        <taxon>Pseudomonadati</taxon>
        <taxon>Bacteroidota</taxon>
        <taxon>Bacteroidia</taxon>
        <taxon>Bacteroidales</taxon>
        <taxon>Bacteroidaceae</taxon>
        <taxon>Bacteroides</taxon>
    </lineage>
</organism>
<keyword evidence="3" id="KW-0998">Cell outer membrane</keyword>
<reference evidence="5" key="2">
    <citation type="submission" date="2021-04" db="EMBL/GenBank/DDBJ databases">
        <authorList>
            <person name="Gilroy R."/>
        </authorList>
    </citation>
    <scope>NUCLEOTIDE SEQUENCE</scope>
    <source>
        <strain evidence="5">B3-3758</strain>
    </source>
</reference>
<evidence type="ECO:0000256" key="3">
    <source>
        <dbReference type="ARBA" id="ARBA00023237"/>
    </source>
</evidence>
<accession>A0A9E2KGM0</accession>
<dbReference type="EMBL" id="JAHLFO010000106">
    <property type="protein sequence ID" value="MBU3814341.1"/>
    <property type="molecule type" value="Genomic_DNA"/>
</dbReference>
<evidence type="ECO:0000256" key="4">
    <source>
        <dbReference type="SAM" id="SignalP"/>
    </source>
</evidence>
<dbReference type="Gene3D" id="2.40.170.20">
    <property type="entry name" value="TonB-dependent receptor, beta-barrel domain"/>
    <property type="match status" value="1"/>
</dbReference>
<dbReference type="Proteomes" id="UP000824236">
    <property type="component" value="Unassembled WGS sequence"/>
</dbReference>
<evidence type="ECO:0000313" key="5">
    <source>
        <dbReference type="EMBL" id="MBU3814341.1"/>
    </source>
</evidence>